<proteinExistence type="predicted"/>
<gene>
    <name evidence="2" type="ORF">VP01_2479g1</name>
</gene>
<reference evidence="2 3" key="1">
    <citation type="submission" date="2015-08" db="EMBL/GenBank/DDBJ databases">
        <title>Next Generation Sequencing and Analysis of the Genome of Puccinia sorghi L Schw, the Causal Agent of Maize Common Rust.</title>
        <authorList>
            <person name="Rochi L."/>
            <person name="Burguener G."/>
            <person name="Darino M."/>
            <person name="Turjanski A."/>
            <person name="Kreff E."/>
            <person name="Dieguez M.J."/>
            <person name="Sacco F."/>
        </authorList>
    </citation>
    <scope>NUCLEOTIDE SEQUENCE [LARGE SCALE GENOMIC DNA]</scope>
    <source>
        <strain evidence="2 3">RO10H11247</strain>
    </source>
</reference>
<feature type="region of interest" description="Disordered" evidence="1">
    <location>
        <begin position="260"/>
        <end position="292"/>
    </location>
</feature>
<evidence type="ECO:0000313" key="3">
    <source>
        <dbReference type="Proteomes" id="UP000037035"/>
    </source>
</evidence>
<dbReference type="EMBL" id="LAVV01007368">
    <property type="protein sequence ID" value="KNZ56172.1"/>
    <property type="molecule type" value="Genomic_DNA"/>
</dbReference>
<feature type="compositionally biased region" description="Basic and acidic residues" evidence="1">
    <location>
        <begin position="267"/>
        <end position="276"/>
    </location>
</feature>
<protein>
    <submittedName>
        <fullName evidence="2">Uncharacterized protein</fullName>
    </submittedName>
</protein>
<comment type="caution">
    <text evidence="2">The sequence shown here is derived from an EMBL/GenBank/DDBJ whole genome shotgun (WGS) entry which is preliminary data.</text>
</comment>
<name>A0A0L6V6J4_9BASI</name>
<evidence type="ECO:0000256" key="1">
    <source>
        <dbReference type="SAM" id="MobiDB-lite"/>
    </source>
</evidence>
<dbReference type="VEuPathDB" id="FungiDB:VP01_2479g1"/>
<organism evidence="2 3">
    <name type="scientific">Puccinia sorghi</name>
    <dbReference type="NCBI Taxonomy" id="27349"/>
    <lineage>
        <taxon>Eukaryota</taxon>
        <taxon>Fungi</taxon>
        <taxon>Dikarya</taxon>
        <taxon>Basidiomycota</taxon>
        <taxon>Pucciniomycotina</taxon>
        <taxon>Pucciniomycetes</taxon>
        <taxon>Pucciniales</taxon>
        <taxon>Pucciniaceae</taxon>
        <taxon>Puccinia</taxon>
    </lineage>
</organism>
<evidence type="ECO:0000313" key="2">
    <source>
        <dbReference type="EMBL" id="KNZ56172.1"/>
    </source>
</evidence>
<accession>A0A0L6V6J4</accession>
<feature type="region of interest" description="Disordered" evidence="1">
    <location>
        <begin position="160"/>
        <end position="190"/>
    </location>
</feature>
<dbReference type="AlphaFoldDB" id="A0A0L6V6J4"/>
<sequence length="292" mass="32683">QVKDFVDKSGNPGLAPVLLKFGLSHRILYEMNGYEPAAISFGQEELTDDLGILFQHTQRTAMTLPTMNFLLSLTCHQTPRLMMIPAQPRCRRNQSWRQRNWPALTSETYNHLAHEGLQGNLTTRLYLQTLSQDPTSASEPMVESAVRQAVRPAAVASAAQPSIKVTGTRPSVDGGGLPHRRGRMEEVPKKKDSTAAGMLMMMQKASEQSAAWMLEDRKRAEEARVEGRRLAEARAVALEQARQDGLAEARRAHEQARLQVQLDQDALDQRAREAEMRATQQDEDPKAKRHGL</sequence>
<dbReference type="Proteomes" id="UP000037035">
    <property type="component" value="Unassembled WGS sequence"/>
</dbReference>
<keyword evidence="3" id="KW-1185">Reference proteome</keyword>
<dbReference type="OrthoDB" id="10650814at2759"/>
<feature type="non-terminal residue" evidence="2">
    <location>
        <position position="1"/>
    </location>
</feature>